<reference evidence="1" key="2">
    <citation type="submission" date="2025-08" db="UniProtKB">
        <authorList>
            <consortium name="Ensembl"/>
        </authorList>
    </citation>
    <scope>IDENTIFICATION</scope>
</reference>
<dbReference type="Ensembl" id="ENSMMDT00005045944.1">
    <property type="protein sequence ID" value="ENSMMDP00005045052.1"/>
    <property type="gene ID" value="ENSMMDG00005020656.1"/>
</dbReference>
<name>A0A667ZW15_9TELE</name>
<dbReference type="GeneTree" id="ENSGT00960000186758"/>
<accession>A0A667ZW15</accession>
<reference evidence="1" key="1">
    <citation type="submission" date="2019-06" db="EMBL/GenBank/DDBJ databases">
        <authorList>
            <consortium name="Wellcome Sanger Institute Data Sharing"/>
        </authorList>
    </citation>
    <scope>NUCLEOTIDE SEQUENCE [LARGE SCALE GENOMIC DNA]</scope>
</reference>
<keyword evidence="2" id="KW-1185">Reference proteome</keyword>
<dbReference type="InParanoid" id="A0A667ZW15"/>
<organism evidence="1 2">
    <name type="scientific">Myripristis murdjan</name>
    <name type="common">pinecone soldierfish</name>
    <dbReference type="NCBI Taxonomy" id="586833"/>
    <lineage>
        <taxon>Eukaryota</taxon>
        <taxon>Metazoa</taxon>
        <taxon>Chordata</taxon>
        <taxon>Craniata</taxon>
        <taxon>Vertebrata</taxon>
        <taxon>Euteleostomi</taxon>
        <taxon>Actinopterygii</taxon>
        <taxon>Neopterygii</taxon>
        <taxon>Teleostei</taxon>
        <taxon>Neoteleostei</taxon>
        <taxon>Acanthomorphata</taxon>
        <taxon>Holocentriformes</taxon>
        <taxon>Holocentridae</taxon>
        <taxon>Myripristis</taxon>
    </lineage>
</organism>
<dbReference type="AlphaFoldDB" id="A0A667ZW15"/>
<evidence type="ECO:0000313" key="2">
    <source>
        <dbReference type="Proteomes" id="UP000472263"/>
    </source>
</evidence>
<proteinExistence type="predicted"/>
<dbReference type="Proteomes" id="UP000472263">
    <property type="component" value="Chromosome 1"/>
</dbReference>
<protein>
    <submittedName>
        <fullName evidence="1">Uncharacterized protein</fullName>
    </submittedName>
</protein>
<evidence type="ECO:0000313" key="1">
    <source>
        <dbReference type="Ensembl" id="ENSMMDP00005045052.1"/>
    </source>
</evidence>
<reference evidence="1" key="3">
    <citation type="submission" date="2025-09" db="UniProtKB">
        <authorList>
            <consortium name="Ensembl"/>
        </authorList>
    </citation>
    <scope>IDENTIFICATION</scope>
</reference>
<sequence>VVERWSCLLYCFDPSREEEERADSCVQKQNVKVSNNSYINTDHRCPPDNVPHEEEEGISTLQAREQEFGKLVLVSCCLTFQLVIQILQNDPDDLDQRQDQRAKGQGACVVSSPTQGGEDGVGRDIVWLLEGPVIRGKGPCQSDLAQCSHKVGAPEEEEDIVELEQDEVFVVEGLATVEGKQALCIRTLG</sequence>